<proteinExistence type="predicted"/>
<evidence type="ECO:0000256" key="1">
    <source>
        <dbReference type="SAM" id="SignalP"/>
    </source>
</evidence>
<dbReference type="PANTHER" id="PTHR48098">
    <property type="entry name" value="ENTEROCHELIN ESTERASE-RELATED"/>
    <property type="match status" value="1"/>
</dbReference>
<dbReference type="InterPro" id="IPR000801">
    <property type="entry name" value="Esterase-like"/>
</dbReference>
<dbReference type="GO" id="GO:0016787">
    <property type="term" value="F:hydrolase activity"/>
    <property type="evidence" value="ECO:0007669"/>
    <property type="project" value="UniProtKB-KW"/>
</dbReference>
<comment type="caution">
    <text evidence="2">The sequence shown here is derived from an EMBL/GenBank/DDBJ whole genome shotgun (WGS) entry which is preliminary data.</text>
</comment>
<dbReference type="SUPFAM" id="SSF53474">
    <property type="entry name" value="alpha/beta-Hydrolases"/>
    <property type="match status" value="1"/>
</dbReference>
<sequence length="299" mass="33804">MKFMLICLLIAHSLLIACTPNTPKSRETPTPVETSQHVDLSALLPIKVTQTTPLQWGETHRVLSQILGMERKINIYLPSHYDETENRTYPVLYVLDGGAEQDLPFFIGAVYAATLRATMEDMIIVGIETENRMHELTFKTPQKIYNKKWPDNGGSDEFYTYVRGEVIPFIERNYHTSSQRALFGESLAGLFTVETFLKHPDSFDTYIAISPSLWWGAEELSHNAAQYLTKFDGQARRLYLTLGDEGGSMQTGMDSLVAALTKSAPSSLNWIYNPQPNEHHDTIFLPQTVHALTVLFSKK</sequence>
<keyword evidence="1" id="KW-0732">Signal</keyword>
<dbReference type="Proteomes" id="UP000886042">
    <property type="component" value="Unassembled WGS sequence"/>
</dbReference>
<keyword evidence="2" id="KW-0378">Hydrolase</keyword>
<dbReference type="EMBL" id="DRMN01000137">
    <property type="protein sequence ID" value="HFB54681.1"/>
    <property type="molecule type" value="Genomic_DNA"/>
</dbReference>
<dbReference type="AlphaFoldDB" id="A0A7C3C8L4"/>
<dbReference type="Pfam" id="PF00756">
    <property type="entry name" value="Esterase"/>
    <property type="match status" value="1"/>
</dbReference>
<dbReference type="PANTHER" id="PTHR48098:SF6">
    <property type="entry name" value="FERRI-BACILLIBACTIN ESTERASE BESA"/>
    <property type="match status" value="1"/>
</dbReference>
<feature type="signal peptide" evidence="1">
    <location>
        <begin position="1"/>
        <end position="17"/>
    </location>
</feature>
<dbReference type="Gene3D" id="3.40.50.1820">
    <property type="entry name" value="alpha/beta hydrolase"/>
    <property type="match status" value="1"/>
</dbReference>
<name>A0A7C3C8L4_9PROT</name>
<evidence type="ECO:0000313" key="2">
    <source>
        <dbReference type="EMBL" id="HFB54681.1"/>
    </source>
</evidence>
<dbReference type="InterPro" id="IPR029058">
    <property type="entry name" value="AB_hydrolase_fold"/>
</dbReference>
<dbReference type="InterPro" id="IPR050583">
    <property type="entry name" value="Mycobacterial_A85_antigen"/>
</dbReference>
<dbReference type="PROSITE" id="PS51257">
    <property type="entry name" value="PROKAR_LIPOPROTEIN"/>
    <property type="match status" value="1"/>
</dbReference>
<accession>A0A7C3C8L4</accession>
<gene>
    <name evidence="2" type="ORF">ENJ46_02060</name>
</gene>
<protein>
    <submittedName>
        <fullName evidence="2">Alpha/beta hydrolase</fullName>
    </submittedName>
</protein>
<organism evidence="2">
    <name type="scientific">Hellea balneolensis</name>
    <dbReference type="NCBI Taxonomy" id="287478"/>
    <lineage>
        <taxon>Bacteria</taxon>
        <taxon>Pseudomonadati</taxon>
        <taxon>Pseudomonadota</taxon>
        <taxon>Alphaproteobacteria</taxon>
        <taxon>Maricaulales</taxon>
        <taxon>Robiginitomaculaceae</taxon>
        <taxon>Hellea</taxon>
    </lineage>
</organism>
<reference evidence="2" key="1">
    <citation type="journal article" date="2020" name="mSystems">
        <title>Genome- and Community-Level Interaction Insights into Carbon Utilization and Element Cycling Functions of Hydrothermarchaeota in Hydrothermal Sediment.</title>
        <authorList>
            <person name="Zhou Z."/>
            <person name="Liu Y."/>
            <person name="Xu W."/>
            <person name="Pan J."/>
            <person name="Luo Z.H."/>
            <person name="Li M."/>
        </authorList>
    </citation>
    <scope>NUCLEOTIDE SEQUENCE [LARGE SCALE GENOMIC DNA]</scope>
    <source>
        <strain evidence="2">HyVt-489</strain>
    </source>
</reference>
<feature type="chain" id="PRO_5027698642" evidence="1">
    <location>
        <begin position="18"/>
        <end position="299"/>
    </location>
</feature>